<organism evidence="9 10">
    <name type="scientific">Candidatus Fimimorpha faecalis</name>
    <dbReference type="NCBI Taxonomy" id="2840824"/>
    <lineage>
        <taxon>Bacteria</taxon>
        <taxon>Bacillati</taxon>
        <taxon>Bacillota</taxon>
        <taxon>Clostridia</taxon>
        <taxon>Eubacteriales</taxon>
        <taxon>Candidatus Fimimorpha</taxon>
    </lineage>
</organism>
<feature type="transmembrane region" description="Helical" evidence="7">
    <location>
        <begin position="109"/>
        <end position="129"/>
    </location>
</feature>
<dbReference type="InterPro" id="IPR017475">
    <property type="entry name" value="EPS_sugar_tfrase"/>
</dbReference>
<protein>
    <submittedName>
        <fullName evidence="9">Sugar transferase</fullName>
    </submittedName>
</protein>
<accession>A0A9D1EFH4</accession>
<keyword evidence="6 7" id="KW-0472">Membrane</keyword>
<comment type="subcellular location">
    <subcellularLocation>
        <location evidence="1">Membrane</location>
        <topology evidence="1">Multi-pass membrane protein</topology>
    </subcellularLocation>
</comment>
<evidence type="ECO:0000256" key="4">
    <source>
        <dbReference type="ARBA" id="ARBA00022692"/>
    </source>
</evidence>
<dbReference type="Pfam" id="PF13727">
    <property type="entry name" value="CoA_binding_3"/>
    <property type="match status" value="1"/>
</dbReference>
<keyword evidence="5 7" id="KW-1133">Transmembrane helix</keyword>
<evidence type="ECO:0000259" key="8">
    <source>
        <dbReference type="Pfam" id="PF02397"/>
    </source>
</evidence>
<dbReference type="AlphaFoldDB" id="A0A9D1EFH4"/>
<evidence type="ECO:0000256" key="2">
    <source>
        <dbReference type="ARBA" id="ARBA00006464"/>
    </source>
</evidence>
<evidence type="ECO:0000256" key="5">
    <source>
        <dbReference type="ARBA" id="ARBA00022989"/>
    </source>
</evidence>
<evidence type="ECO:0000256" key="1">
    <source>
        <dbReference type="ARBA" id="ARBA00004141"/>
    </source>
</evidence>
<dbReference type="GO" id="GO:0016780">
    <property type="term" value="F:phosphotransferase activity, for other substituted phosphate groups"/>
    <property type="evidence" value="ECO:0007669"/>
    <property type="project" value="TreeGrafter"/>
</dbReference>
<proteinExistence type="inferred from homology"/>
<dbReference type="EMBL" id="DVHN01000105">
    <property type="protein sequence ID" value="HIR88953.1"/>
    <property type="molecule type" value="Genomic_DNA"/>
</dbReference>
<dbReference type="InterPro" id="IPR003362">
    <property type="entry name" value="Bact_transf"/>
</dbReference>
<evidence type="ECO:0000313" key="9">
    <source>
        <dbReference type="EMBL" id="HIR88953.1"/>
    </source>
</evidence>
<comment type="similarity">
    <text evidence="2">Belongs to the bacterial sugar transferase family.</text>
</comment>
<dbReference type="Proteomes" id="UP000824201">
    <property type="component" value="Unassembled WGS sequence"/>
</dbReference>
<feature type="transmembrane region" description="Helical" evidence="7">
    <location>
        <begin position="45"/>
        <end position="64"/>
    </location>
</feature>
<evidence type="ECO:0000256" key="7">
    <source>
        <dbReference type="SAM" id="Phobius"/>
    </source>
</evidence>
<dbReference type="NCBIfam" id="TIGR03025">
    <property type="entry name" value="EPS_sugtrans"/>
    <property type="match status" value="1"/>
</dbReference>
<keyword evidence="3 9" id="KW-0808">Transferase</keyword>
<reference evidence="9" key="1">
    <citation type="submission" date="2020-10" db="EMBL/GenBank/DDBJ databases">
        <authorList>
            <person name="Gilroy R."/>
        </authorList>
    </citation>
    <scope>NUCLEOTIDE SEQUENCE</scope>
    <source>
        <strain evidence="9">ChiW13-3771</strain>
    </source>
</reference>
<feature type="transmembrane region" description="Helical" evidence="7">
    <location>
        <begin position="85"/>
        <end position="103"/>
    </location>
</feature>
<evidence type="ECO:0000256" key="6">
    <source>
        <dbReference type="ARBA" id="ARBA00023136"/>
    </source>
</evidence>
<dbReference type="PANTHER" id="PTHR30576:SF10">
    <property type="entry name" value="SLL5057 PROTEIN"/>
    <property type="match status" value="1"/>
</dbReference>
<feature type="domain" description="Bacterial sugar transferase" evidence="8">
    <location>
        <begin position="281"/>
        <end position="469"/>
    </location>
</feature>
<evidence type="ECO:0000256" key="3">
    <source>
        <dbReference type="ARBA" id="ARBA00022679"/>
    </source>
</evidence>
<dbReference type="Pfam" id="PF02397">
    <property type="entry name" value="Bac_transf"/>
    <property type="match status" value="1"/>
</dbReference>
<name>A0A9D1EFH4_9FIRM</name>
<evidence type="ECO:0000313" key="10">
    <source>
        <dbReference type="Proteomes" id="UP000824201"/>
    </source>
</evidence>
<dbReference type="GO" id="GO:0016020">
    <property type="term" value="C:membrane"/>
    <property type="evidence" value="ECO:0007669"/>
    <property type="project" value="UniProtKB-SubCell"/>
</dbReference>
<sequence length="475" mass="54948">MYKVERDRWIKHIDFLLSDILCVEIAFVLAYMMKNGWSNLMDVEEYRHIAVILLFLPVCISFFTEPYSGVLRRGWVKEFVQTVKDVCMLMALLFVYMFVLKITDQYSRLVISTFAIMAILILYIGRCLNKYLIRRRQEKGKIFDYLILVCEKKDVERVVDKLLINQYGPLKLSGVILADVTTDSEDFAKCPKKVNGVPVVAVQDTMMEYFRTHVVDDVMLHLKTQNVTALAKQLVIMGINVHVKINQVFDEKLKCTADRINGISVLTTTMKRISKGELFLKRAMDICGGLIGVFFTAIIFLFIAPIIYIQSPGPIFFSQQRVGKNGRKFKIYKFRSMYPDAEERKKELMEKNKMSGFMFKVDHDPRIFPFGNFIRKTSLDEFPQFFNVLKGDMSLIGTRPPTVDEYEQYELHHKGRLAMKPGLTGMWQASGRSNITDFEEVVKLDTEYIRNWSLGLDIKILFKTAMMVLVGKGAE</sequence>
<keyword evidence="4 7" id="KW-0812">Transmembrane</keyword>
<gene>
    <name evidence="9" type="ORF">IAC96_08400</name>
</gene>
<comment type="caution">
    <text evidence="9">The sequence shown here is derived from an EMBL/GenBank/DDBJ whole genome shotgun (WGS) entry which is preliminary data.</text>
</comment>
<feature type="transmembrane region" description="Helical" evidence="7">
    <location>
        <begin position="286"/>
        <end position="309"/>
    </location>
</feature>
<feature type="transmembrane region" description="Helical" evidence="7">
    <location>
        <begin position="12"/>
        <end position="33"/>
    </location>
</feature>
<reference evidence="9" key="2">
    <citation type="journal article" date="2021" name="PeerJ">
        <title>Extensive microbial diversity within the chicken gut microbiome revealed by metagenomics and culture.</title>
        <authorList>
            <person name="Gilroy R."/>
            <person name="Ravi A."/>
            <person name="Getino M."/>
            <person name="Pursley I."/>
            <person name="Horton D.L."/>
            <person name="Alikhan N.F."/>
            <person name="Baker D."/>
            <person name="Gharbi K."/>
            <person name="Hall N."/>
            <person name="Watson M."/>
            <person name="Adriaenssens E.M."/>
            <person name="Foster-Nyarko E."/>
            <person name="Jarju S."/>
            <person name="Secka A."/>
            <person name="Antonio M."/>
            <person name="Oren A."/>
            <person name="Chaudhuri R.R."/>
            <person name="La Ragione R."/>
            <person name="Hildebrand F."/>
            <person name="Pallen M.J."/>
        </authorList>
    </citation>
    <scope>NUCLEOTIDE SEQUENCE</scope>
    <source>
        <strain evidence="9">ChiW13-3771</strain>
    </source>
</reference>
<dbReference type="PANTHER" id="PTHR30576">
    <property type="entry name" value="COLANIC BIOSYNTHESIS UDP-GLUCOSE LIPID CARRIER TRANSFERASE"/>
    <property type="match status" value="1"/>
</dbReference>